<dbReference type="GeneID" id="92363189"/>
<feature type="compositionally biased region" description="Low complexity" evidence="1">
    <location>
        <begin position="791"/>
        <end position="804"/>
    </location>
</feature>
<accession>A0A836GQR0</accession>
<evidence type="ECO:0000313" key="3">
    <source>
        <dbReference type="Proteomes" id="UP000674143"/>
    </source>
</evidence>
<proteinExistence type="predicted"/>
<protein>
    <submittedName>
        <fullName evidence="2">Uncharacterized protein</fullName>
    </submittedName>
</protein>
<dbReference type="EMBL" id="JAFHLR010000008">
    <property type="protein sequence ID" value="KAG5486432.1"/>
    <property type="molecule type" value="Genomic_DNA"/>
</dbReference>
<keyword evidence="3" id="KW-1185">Reference proteome</keyword>
<feature type="compositionally biased region" description="Low complexity" evidence="1">
    <location>
        <begin position="553"/>
        <end position="563"/>
    </location>
</feature>
<dbReference type="KEGG" id="loi:92363189"/>
<evidence type="ECO:0000256" key="1">
    <source>
        <dbReference type="SAM" id="MobiDB-lite"/>
    </source>
</evidence>
<comment type="caution">
    <text evidence="2">The sequence shown here is derived from an EMBL/GenBank/DDBJ whole genome shotgun (WGS) entry which is preliminary data.</text>
</comment>
<gene>
    <name evidence="2" type="ORF">LSCM4_07360</name>
</gene>
<dbReference type="AlphaFoldDB" id="A0A836GQR0"/>
<feature type="compositionally biased region" description="Low complexity" evidence="1">
    <location>
        <begin position="573"/>
        <end position="582"/>
    </location>
</feature>
<feature type="region of interest" description="Disordered" evidence="1">
    <location>
        <begin position="534"/>
        <end position="589"/>
    </location>
</feature>
<evidence type="ECO:0000313" key="2">
    <source>
        <dbReference type="EMBL" id="KAG5486432.1"/>
    </source>
</evidence>
<feature type="compositionally biased region" description="Polar residues" evidence="1">
    <location>
        <begin position="135"/>
        <end position="144"/>
    </location>
</feature>
<feature type="region of interest" description="Disordered" evidence="1">
    <location>
        <begin position="706"/>
        <end position="729"/>
    </location>
</feature>
<sequence>MSAPFPIRGEQRHSHSSATSTAVRDALCHRIRVLGASILAITQSAIKDAENLDDEYAEQQRRLSKRQPPRESSLRTVKVGAKAPRPSKTGSTPPPRVALQPQRRARHPSSAEPGGSAPTPKHAGSPTLSPPASGGSPSHLQSEGSSKKKLQHGKQSLTPALAGEASTAVGTAAASDSKETENLSKRSVKHAEENGAKRVREHVLHADVAVMALCAAAEANFQRVFAQQVPQDQESLQSAFPSGDVNGASAVFGDNSCENGGGPCVWEHWCRGAPLYDLSNAAITSQYSHRVSGTEAFLDGEDDGAVRCSTSSGTLTAEDGGLTLRAITVGGAAPLSARAFVSASELSHEAEQQALHALRILPHPLTEIVGAGGSNDAKLPGESNGCTLPQHEGSSSSFSPARSYYRVVYIHQLRGMREVSSSGGDVGGADVGSARWQGSNRACTPPYHPSPGVFSLGRAGHGAAAEEAGEAPLTIASYVQAVYAVERADTVLSNPPPGRDSEAASVSIAASAPVSGDAEMVQLELRLPVQYSRENKGPSVKAASPVTTGVKPTAATHSSSSAADRQPDAATGAAAPSSLPEAAENHKDAKAQPLKATKVAALGAAADAHIAAHIESIKDWQRDRHADVEDRIRRQRRSPIVSAGWKGEYYYYTNSEGAATVGEGAGVLTACPASSPMQPDSVAATEAPSGAVDSATTIEVSNELRDTSYQQQAQEHQDPQALSRPSVFASSSSAGKATTYAVLLPARQSTSLPLCSSNGARSGAATALSFDSDSGGASAQPPAQPSQNEPARSAVTAKAASAAAPGGGEGSGVASAATPTFFPKNGPHPWLEVVVASSYSSIEWAFGGAARRASAAAPDSARRESLLLSASPLWVAHQKFEREWEEQRRWNARTRQPHGLDIHSPISIQIVSRGS</sequence>
<dbReference type="Proteomes" id="UP000674143">
    <property type="component" value="Chromosome 8"/>
</dbReference>
<feature type="compositionally biased region" description="Low complexity" evidence="1">
    <location>
        <begin position="710"/>
        <end position="729"/>
    </location>
</feature>
<reference evidence="2 3" key="1">
    <citation type="submission" date="2021-02" db="EMBL/GenBank/DDBJ databases">
        <title>Leishmania (Mundinia) orientalis Genome sequencing and assembly.</title>
        <authorList>
            <person name="Almutairi H."/>
            <person name="Gatherer D."/>
        </authorList>
    </citation>
    <scope>NUCLEOTIDE SEQUENCE [LARGE SCALE GENOMIC DNA]</scope>
    <source>
        <strain evidence="2">LSCM4</strain>
    </source>
</reference>
<name>A0A836GQR0_9TRYP</name>
<feature type="region of interest" description="Disordered" evidence="1">
    <location>
        <begin position="765"/>
        <end position="814"/>
    </location>
</feature>
<dbReference type="RefSeq" id="XP_067065498.1">
    <property type="nucleotide sequence ID" value="XM_067209255.1"/>
</dbReference>
<feature type="compositionally biased region" description="Basic and acidic residues" evidence="1">
    <location>
        <begin position="176"/>
        <end position="194"/>
    </location>
</feature>
<organism evidence="2 3">
    <name type="scientific">Leishmania orientalis</name>
    <dbReference type="NCBI Taxonomy" id="2249476"/>
    <lineage>
        <taxon>Eukaryota</taxon>
        <taxon>Discoba</taxon>
        <taxon>Euglenozoa</taxon>
        <taxon>Kinetoplastea</taxon>
        <taxon>Metakinetoplastina</taxon>
        <taxon>Trypanosomatida</taxon>
        <taxon>Trypanosomatidae</taxon>
        <taxon>Leishmaniinae</taxon>
        <taxon>Leishmania</taxon>
    </lineage>
</organism>
<feature type="region of interest" description="Disordered" evidence="1">
    <location>
        <begin position="57"/>
        <end position="194"/>
    </location>
</feature>